<dbReference type="GO" id="GO:0008237">
    <property type="term" value="F:metallopeptidase activity"/>
    <property type="evidence" value="ECO:0007669"/>
    <property type="project" value="UniProtKB-KW"/>
</dbReference>
<evidence type="ECO:0000256" key="1">
    <source>
        <dbReference type="ARBA" id="ARBA00022670"/>
    </source>
</evidence>
<dbReference type="PANTHER" id="PTHR30471:SF3">
    <property type="entry name" value="UPF0758 PROTEIN YEES-RELATED"/>
    <property type="match status" value="1"/>
</dbReference>
<comment type="similarity">
    <text evidence="6">Belongs to the UPF0758 family.</text>
</comment>
<dbReference type="Pfam" id="PF20582">
    <property type="entry name" value="UPF0758_N"/>
    <property type="match status" value="1"/>
</dbReference>
<dbReference type="Pfam" id="PF04002">
    <property type="entry name" value="RadC"/>
    <property type="match status" value="1"/>
</dbReference>
<evidence type="ECO:0000313" key="8">
    <source>
        <dbReference type="EMBL" id="HHS52792.1"/>
    </source>
</evidence>
<dbReference type="EMBL" id="DTLI01000193">
    <property type="protein sequence ID" value="HHS52792.1"/>
    <property type="molecule type" value="Genomic_DNA"/>
</dbReference>
<dbReference type="InterPro" id="IPR046778">
    <property type="entry name" value="UPF0758_N"/>
</dbReference>
<dbReference type="NCBIfam" id="TIGR00608">
    <property type="entry name" value="radc"/>
    <property type="match status" value="1"/>
</dbReference>
<dbReference type="PANTHER" id="PTHR30471">
    <property type="entry name" value="DNA REPAIR PROTEIN RADC"/>
    <property type="match status" value="1"/>
</dbReference>
<keyword evidence="5" id="KW-0482">Metalloprotease</keyword>
<dbReference type="AlphaFoldDB" id="A0A7C6AA22"/>
<feature type="domain" description="MPN" evidence="7">
    <location>
        <begin position="107"/>
        <end position="229"/>
    </location>
</feature>
<sequence>MKKSFTVLDLPKGERPRERLLRLGPEVLSSQEILSVILGRGTRGKSVMNIAQELLSKFGNLKAIAGASVEELCQIDGIGPAKACQIKAALELGKRVEGQPEDETKIEIKTTQDVLKVVRPRLKDKKREYFLLLLLDSRNQLIRPVDISIGSLDATVVHPREVFKEAISASAASVICVHNHPSGNPEPSEDDLNLTKRLVQAGKLLGIEVLDHIIIGWQGYYSLKSRNLM</sequence>
<dbReference type="GO" id="GO:0006508">
    <property type="term" value="P:proteolysis"/>
    <property type="evidence" value="ECO:0007669"/>
    <property type="project" value="UniProtKB-KW"/>
</dbReference>
<evidence type="ECO:0000256" key="6">
    <source>
        <dbReference type="RuleBase" id="RU003797"/>
    </source>
</evidence>
<dbReference type="PROSITE" id="PS01302">
    <property type="entry name" value="UPF0758"/>
    <property type="match status" value="1"/>
</dbReference>
<proteinExistence type="inferred from homology"/>
<dbReference type="GO" id="GO:0046872">
    <property type="term" value="F:metal ion binding"/>
    <property type="evidence" value="ECO:0007669"/>
    <property type="project" value="UniProtKB-KW"/>
</dbReference>
<dbReference type="SUPFAM" id="SSF102712">
    <property type="entry name" value="JAB1/MPN domain"/>
    <property type="match status" value="1"/>
</dbReference>
<accession>A0A7C6AA22</accession>
<comment type="caution">
    <text evidence="8">The sequence shown here is derived from an EMBL/GenBank/DDBJ whole genome shotgun (WGS) entry which is preliminary data.</text>
</comment>
<dbReference type="CDD" id="cd08071">
    <property type="entry name" value="MPN_DUF2466"/>
    <property type="match status" value="1"/>
</dbReference>
<keyword evidence="2" id="KW-0479">Metal-binding</keyword>
<evidence type="ECO:0000256" key="5">
    <source>
        <dbReference type="ARBA" id="ARBA00023049"/>
    </source>
</evidence>
<evidence type="ECO:0000256" key="3">
    <source>
        <dbReference type="ARBA" id="ARBA00022801"/>
    </source>
</evidence>
<dbReference type="NCBIfam" id="NF000642">
    <property type="entry name" value="PRK00024.1"/>
    <property type="match status" value="1"/>
</dbReference>
<keyword evidence="4" id="KW-0862">Zinc</keyword>
<keyword evidence="3" id="KW-0378">Hydrolase</keyword>
<evidence type="ECO:0000256" key="4">
    <source>
        <dbReference type="ARBA" id="ARBA00022833"/>
    </source>
</evidence>
<organism evidence="8">
    <name type="scientific">candidate division WOR-3 bacterium</name>
    <dbReference type="NCBI Taxonomy" id="2052148"/>
    <lineage>
        <taxon>Bacteria</taxon>
        <taxon>Bacteria division WOR-3</taxon>
    </lineage>
</organism>
<dbReference type="PROSITE" id="PS50249">
    <property type="entry name" value="MPN"/>
    <property type="match status" value="1"/>
</dbReference>
<protein>
    <submittedName>
        <fullName evidence="8">JAB domain-containing protein</fullName>
    </submittedName>
</protein>
<dbReference type="Gene3D" id="1.10.150.20">
    <property type="entry name" value="5' to 3' exonuclease, C-terminal subdomain"/>
    <property type="match status" value="1"/>
</dbReference>
<dbReference type="InterPro" id="IPR010994">
    <property type="entry name" value="RuvA_2-like"/>
</dbReference>
<dbReference type="SUPFAM" id="SSF47781">
    <property type="entry name" value="RuvA domain 2-like"/>
    <property type="match status" value="1"/>
</dbReference>
<dbReference type="InterPro" id="IPR001405">
    <property type="entry name" value="UPF0758"/>
</dbReference>
<keyword evidence="1" id="KW-0645">Protease</keyword>
<evidence type="ECO:0000259" key="7">
    <source>
        <dbReference type="PROSITE" id="PS50249"/>
    </source>
</evidence>
<reference evidence="8" key="1">
    <citation type="journal article" date="2020" name="mSystems">
        <title>Genome- and Community-Level Interaction Insights into Carbon Utilization and Element Cycling Functions of Hydrothermarchaeota in Hydrothermal Sediment.</title>
        <authorList>
            <person name="Zhou Z."/>
            <person name="Liu Y."/>
            <person name="Xu W."/>
            <person name="Pan J."/>
            <person name="Luo Z.H."/>
            <person name="Li M."/>
        </authorList>
    </citation>
    <scope>NUCLEOTIDE SEQUENCE [LARGE SCALE GENOMIC DNA]</scope>
    <source>
        <strain evidence="8">SpSt-876</strain>
    </source>
</reference>
<dbReference type="Gene3D" id="3.40.140.10">
    <property type="entry name" value="Cytidine Deaminase, domain 2"/>
    <property type="match status" value="1"/>
</dbReference>
<gene>
    <name evidence="8" type="ORF">ENW73_08055</name>
</gene>
<evidence type="ECO:0000256" key="2">
    <source>
        <dbReference type="ARBA" id="ARBA00022723"/>
    </source>
</evidence>
<dbReference type="InterPro" id="IPR025657">
    <property type="entry name" value="RadC_JAB"/>
</dbReference>
<dbReference type="InterPro" id="IPR020891">
    <property type="entry name" value="UPF0758_CS"/>
</dbReference>
<name>A0A7C6AA22_UNCW3</name>
<dbReference type="InterPro" id="IPR037518">
    <property type="entry name" value="MPN"/>
</dbReference>